<evidence type="ECO:0000256" key="1">
    <source>
        <dbReference type="SAM" id="MobiDB-lite"/>
    </source>
</evidence>
<sequence length="154" mass="17808">MESPKVQHVTKASSDELLRKFAAMDSDSDTEPSSASVKRRKTNRHKKNKTNAGEQLEEGTWDQSPGMSMRMVERRSLLPQYHQSNQRGRRSGELIRHLGISRSHRLGLRGSRDFRTKSVFSTIEKTWSKAVRGASKVFMEKHYNRHRLLINDMV</sequence>
<dbReference type="PANTHER" id="PTHR36355:SF1">
    <property type="entry name" value="EXPRESSED PROTEIN"/>
    <property type="match status" value="1"/>
</dbReference>
<dbReference type="EMBL" id="GISG01286207">
    <property type="protein sequence ID" value="MBA4680247.1"/>
    <property type="molecule type" value="Transcribed_RNA"/>
</dbReference>
<dbReference type="EMBL" id="GISG01286204">
    <property type="protein sequence ID" value="MBA4680244.1"/>
    <property type="molecule type" value="Transcribed_RNA"/>
</dbReference>
<protein>
    <submittedName>
        <fullName evidence="2">Uncharacterized protein</fullName>
    </submittedName>
</protein>
<feature type="region of interest" description="Disordered" evidence="1">
    <location>
        <begin position="23"/>
        <end position="67"/>
    </location>
</feature>
<proteinExistence type="predicted"/>
<organism evidence="2">
    <name type="scientific">Opuntia streptacantha</name>
    <name type="common">Prickly pear cactus</name>
    <name type="synonym">Opuntia cardona</name>
    <dbReference type="NCBI Taxonomy" id="393608"/>
    <lineage>
        <taxon>Eukaryota</taxon>
        <taxon>Viridiplantae</taxon>
        <taxon>Streptophyta</taxon>
        <taxon>Embryophyta</taxon>
        <taxon>Tracheophyta</taxon>
        <taxon>Spermatophyta</taxon>
        <taxon>Magnoliopsida</taxon>
        <taxon>eudicotyledons</taxon>
        <taxon>Gunneridae</taxon>
        <taxon>Pentapetalae</taxon>
        <taxon>Caryophyllales</taxon>
        <taxon>Cactineae</taxon>
        <taxon>Cactaceae</taxon>
        <taxon>Opuntioideae</taxon>
        <taxon>Opuntia</taxon>
    </lineage>
</organism>
<name>A0A7C9FR04_OPUST</name>
<dbReference type="AlphaFoldDB" id="A0A7C9FR04"/>
<dbReference type="PANTHER" id="PTHR36355">
    <property type="entry name" value="EXPRESSED PROTEIN"/>
    <property type="match status" value="1"/>
</dbReference>
<reference evidence="2" key="2">
    <citation type="submission" date="2020-07" db="EMBL/GenBank/DDBJ databases">
        <authorList>
            <person name="Vera ALvarez R."/>
            <person name="Arias-Moreno D.M."/>
            <person name="Jimenez-Jacinto V."/>
            <person name="Jimenez-Bremont J.F."/>
            <person name="Swaminathan K."/>
            <person name="Moose S.P."/>
            <person name="Guerrero-Gonzalez M.L."/>
            <person name="Marino-Ramirez L."/>
            <person name="Landsman D."/>
            <person name="Rodriguez-Kessler M."/>
            <person name="Delgado-Sanchez P."/>
        </authorList>
    </citation>
    <scope>NUCLEOTIDE SEQUENCE</scope>
    <source>
        <tissue evidence="2">Cladode</tissue>
    </source>
</reference>
<feature type="compositionally biased region" description="Basic residues" evidence="1">
    <location>
        <begin position="37"/>
        <end position="49"/>
    </location>
</feature>
<accession>A0A7C9FR04</accession>
<reference evidence="2" key="1">
    <citation type="journal article" date="2013" name="J. Plant Res.">
        <title>Effect of fungi and light on seed germination of three Opuntia species from semiarid lands of central Mexico.</title>
        <authorList>
            <person name="Delgado-Sanchez P."/>
            <person name="Jimenez-Bremont J.F."/>
            <person name="Guerrero-Gonzalez Mde L."/>
            <person name="Flores J."/>
        </authorList>
    </citation>
    <scope>NUCLEOTIDE SEQUENCE</scope>
    <source>
        <tissue evidence="2">Cladode</tissue>
    </source>
</reference>
<evidence type="ECO:0000313" key="2">
    <source>
        <dbReference type="EMBL" id="MBA4680244.1"/>
    </source>
</evidence>